<dbReference type="Pfam" id="PF13539">
    <property type="entry name" value="Peptidase_M15_4"/>
    <property type="match status" value="1"/>
</dbReference>
<accession>A0A975SX91</accession>
<protein>
    <submittedName>
        <fullName evidence="3">M15 family metallopeptidase</fullName>
    </submittedName>
</protein>
<dbReference type="InterPro" id="IPR039561">
    <property type="entry name" value="Peptidase_M15C"/>
</dbReference>
<evidence type="ECO:0000313" key="3">
    <source>
        <dbReference type="EMBL" id="QWZ07630.1"/>
    </source>
</evidence>
<dbReference type="AlphaFoldDB" id="A0A975SX91"/>
<feature type="region of interest" description="Disordered" evidence="1">
    <location>
        <begin position="33"/>
        <end position="65"/>
    </location>
</feature>
<dbReference type="GO" id="GO:0008233">
    <property type="term" value="F:peptidase activity"/>
    <property type="evidence" value="ECO:0007669"/>
    <property type="project" value="InterPro"/>
</dbReference>
<evidence type="ECO:0000313" key="4">
    <source>
        <dbReference type="Proteomes" id="UP000683575"/>
    </source>
</evidence>
<evidence type="ECO:0000256" key="1">
    <source>
        <dbReference type="SAM" id="MobiDB-lite"/>
    </source>
</evidence>
<organism evidence="3 4">
    <name type="scientific">Nocardioides panacis</name>
    <dbReference type="NCBI Taxonomy" id="2849501"/>
    <lineage>
        <taxon>Bacteria</taxon>
        <taxon>Bacillati</taxon>
        <taxon>Actinomycetota</taxon>
        <taxon>Actinomycetes</taxon>
        <taxon>Propionibacteriales</taxon>
        <taxon>Nocardioidaceae</taxon>
        <taxon>Nocardioides</taxon>
    </lineage>
</organism>
<keyword evidence="4" id="KW-1185">Reference proteome</keyword>
<dbReference type="RefSeq" id="WP_216939141.1">
    <property type="nucleotide sequence ID" value="NZ_CP077062.1"/>
</dbReference>
<proteinExistence type="predicted"/>
<dbReference type="Proteomes" id="UP000683575">
    <property type="component" value="Chromosome"/>
</dbReference>
<dbReference type="EMBL" id="CP077062">
    <property type="protein sequence ID" value="QWZ07630.1"/>
    <property type="molecule type" value="Genomic_DNA"/>
</dbReference>
<feature type="compositionally biased region" description="Low complexity" evidence="1">
    <location>
        <begin position="34"/>
        <end position="57"/>
    </location>
</feature>
<evidence type="ECO:0000259" key="2">
    <source>
        <dbReference type="Pfam" id="PF13539"/>
    </source>
</evidence>
<reference evidence="3" key="1">
    <citation type="submission" date="2021-06" db="EMBL/GenBank/DDBJ databases">
        <title>Complete genome sequence of Nocardioides sp. G188.</title>
        <authorList>
            <person name="Im W.-T."/>
        </authorList>
    </citation>
    <scope>NUCLEOTIDE SEQUENCE</scope>
    <source>
        <strain evidence="3">G188</strain>
    </source>
</reference>
<gene>
    <name evidence="3" type="ORF">KRR39_19760</name>
</gene>
<name>A0A975SX91_9ACTN</name>
<dbReference type="PROSITE" id="PS51257">
    <property type="entry name" value="PROKAR_LIPOPROTEIN"/>
    <property type="match status" value="1"/>
</dbReference>
<feature type="domain" description="Peptidase M15C" evidence="2">
    <location>
        <begin position="353"/>
        <end position="408"/>
    </location>
</feature>
<sequence>MRHERVRRCAGAVLCAVLVLVLGACGGTDTIRRTGASATGSGPSGGASEASDPADGSATGGAGGAGSDAYAVADPGKLRPPLLPADVLVTSSRTIPASVRAAVRRVRGVEAAMPLSLASLSLNGRTLSVAAVDPGAFRRFTTLQSASADDVWSRVAGGEVAVDPALPRRLEQPEGYLHLGTAADSPEVHIGAYAPLVKQISAVVNYKRGEQLGLPRDNALLVSTGKLTPSAVMDRLEKAVGPGITMQTLALEFNVDVRQTAVLSGSSVSDAVGTFTYTPHADGTVTPDQAWVRSFIRTEQVPILGSVTCNKGMLPQLRAALTEVVADGLADRVHPGEYAGCYYPRFIANDPGKGLSLHSWGIAVDLNVPGNQRGTVGEMDRQVVAIFKKWGFAWGGDWSYTDPMHFEMSQVVRAGSSG</sequence>
<dbReference type="KEGG" id="nps:KRR39_19760"/>